<dbReference type="EMBL" id="JAOBTW010000010">
    <property type="protein sequence ID" value="MDZ7282528.1"/>
    <property type="molecule type" value="Genomic_DNA"/>
</dbReference>
<protein>
    <submittedName>
        <fullName evidence="2">DUF4253 domain-containing protein</fullName>
    </submittedName>
</protein>
<sequence length="259" mass="28860">MSQDLPPPRPDLEAAAQAMRDRAMALLRYEKVTVLGTKALAEWEKLRAAKRGWPVVIGDDADLERIAEQLSLDDPAVSGLPAGRIALRSTDQLLAAAAKVQFPADLYKVAETSPPGDGEALPNTWPVTSDDAPPGLTVAEELQTGRPLEKVHILILPTEKSWEVPAYLRWGGWNACPDPELHVAALRSWHERFGAELAGLNGDTMNVRIRNRPKDRRQAWQLAHELHAYCPDIVDQGLGSMAAFASELMRTDWWFFWWD</sequence>
<proteinExistence type="predicted"/>
<dbReference type="Pfam" id="PF14062">
    <property type="entry name" value="DUF4253"/>
    <property type="match status" value="1"/>
</dbReference>
<feature type="domain" description="DUF4253" evidence="1">
    <location>
        <begin position="153"/>
        <end position="259"/>
    </location>
</feature>
<organism evidence="2 3">
    <name type="scientific">Sphingomonas sanguinis</name>
    <dbReference type="NCBI Taxonomy" id="33051"/>
    <lineage>
        <taxon>Bacteria</taxon>
        <taxon>Pseudomonadati</taxon>
        <taxon>Pseudomonadota</taxon>
        <taxon>Alphaproteobacteria</taxon>
        <taxon>Sphingomonadales</taxon>
        <taxon>Sphingomonadaceae</taxon>
        <taxon>Sphingomonas</taxon>
    </lineage>
</organism>
<comment type="caution">
    <text evidence="2">The sequence shown here is derived from an EMBL/GenBank/DDBJ whole genome shotgun (WGS) entry which is preliminary data.</text>
</comment>
<evidence type="ECO:0000313" key="3">
    <source>
        <dbReference type="Proteomes" id="UP001292182"/>
    </source>
</evidence>
<reference evidence="3" key="1">
    <citation type="submission" date="2023-07" db="EMBL/GenBank/DDBJ databases">
        <title>Whole genome sequence analysis of rice epiphytic Sphingomonas sanguinis OsEp_Plm_15B2.</title>
        <authorList>
            <person name="Sahu K.P."/>
            <person name="Asharani P."/>
            <person name="Reddy B."/>
            <person name="Kumar A."/>
        </authorList>
    </citation>
    <scope>NUCLEOTIDE SEQUENCE [LARGE SCALE GENOMIC DNA]</scope>
    <source>
        <strain evidence="3">OsEp_Plm_15B2</strain>
    </source>
</reference>
<accession>A0ABU5LRG6</accession>
<gene>
    <name evidence="2" type="ORF">N4G62_10860</name>
</gene>
<name>A0ABU5LRG6_9SPHN</name>
<evidence type="ECO:0000313" key="2">
    <source>
        <dbReference type="EMBL" id="MDZ7282528.1"/>
    </source>
</evidence>
<evidence type="ECO:0000259" key="1">
    <source>
        <dbReference type="Pfam" id="PF14062"/>
    </source>
</evidence>
<dbReference type="Proteomes" id="UP001292182">
    <property type="component" value="Unassembled WGS sequence"/>
</dbReference>
<dbReference type="InterPro" id="IPR025349">
    <property type="entry name" value="DUF4253"/>
</dbReference>
<keyword evidence="3" id="KW-1185">Reference proteome</keyword>